<evidence type="ECO:0000256" key="5">
    <source>
        <dbReference type="ARBA" id="ARBA00022555"/>
    </source>
</evidence>
<dbReference type="EMBL" id="DXHP01000085">
    <property type="protein sequence ID" value="HIW06454.1"/>
    <property type="molecule type" value="Genomic_DNA"/>
</dbReference>
<proteinExistence type="inferred from homology"/>
<dbReference type="CDD" id="cd00769">
    <property type="entry name" value="PheRS_beta_core"/>
    <property type="match status" value="1"/>
</dbReference>
<dbReference type="SUPFAM" id="SSF56037">
    <property type="entry name" value="PheT/TilS domain"/>
    <property type="match status" value="1"/>
</dbReference>
<evidence type="ECO:0000313" key="21">
    <source>
        <dbReference type="Proteomes" id="UP000823934"/>
    </source>
</evidence>
<comment type="similarity">
    <text evidence="2 15">Belongs to the phenylalanyl-tRNA synthetase beta subunit family. Type 1 subfamily.</text>
</comment>
<dbReference type="FunFam" id="3.50.40.10:FF:000001">
    <property type="entry name" value="Phenylalanine--tRNA ligase beta subunit"/>
    <property type="match status" value="1"/>
</dbReference>
<evidence type="ECO:0000259" key="19">
    <source>
        <dbReference type="PROSITE" id="PS51483"/>
    </source>
</evidence>
<dbReference type="InterPro" id="IPR012340">
    <property type="entry name" value="NA-bd_OB-fold"/>
</dbReference>
<feature type="binding site" evidence="15">
    <location>
        <position position="452"/>
    </location>
    <ligand>
        <name>Mg(2+)</name>
        <dbReference type="ChEBI" id="CHEBI:18420"/>
        <note>shared with alpha subunit</note>
    </ligand>
</feature>
<comment type="cofactor">
    <cofactor evidence="15">
        <name>Mg(2+)</name>
        <dbReference type="ChEBI" id="CHEBI:18420"/>
    </cofactor>
    <text evidence="15">Binds 2 magnesium ions per tetramer.</text>
</comment>
<dbReference type="InterPro" id="IPR041616">
    <property type="entry name" value="PheRS_beta_core"/>
</dbReference>
<evidence type="ECO:0000256" key="1">
    <source>
        <dbReference type="ARBA" id="ARBA00004496"/>
    </source>
</evidence>
<dbReference type="GO" id="GO:0009328">
    <property type="term" value="C:phenylalanine-tRNA ligase complex"/>
    <property type="evidence" value="ECO:0007669"/>
    <property type="project" value="TreeGrafter"/>
</dbReference>
<evidence type="ECO:0000256" key="12">
    <source>
        <dbReference type="ARBA" id="ARBA00022917"/>
    </source>
</evidence>
<comment type="subcellular location">
    <subcellularLocation>
        <location evidence="1 15">Cytoplasm</location>
    </subcellularLocation>
</comment>
<dbReference type="Pfam" id="PF03147">
    <property type="entry name" value="FDX-ACB"/>
    <property type="match status" value="1"/>
</dbReference>
<evidence type="ECO:0000256" key="10">
    <source>
        <dbReference type="ARBA" id="ARBA00022842"/>
    </source>
</evidence>
<reference evidence="20" key="2">
    <citation type="submission" date="2021-04" db="EMBL/GenBank/DDBJ databases">
        <authorList>
            <person name="Gilroy R."/>
        </authorList>
    </citation>
    <scope>NUCLEOTIDE SEQUENCE</scope>
    <source>
        <strain evidence="20">CHK160-9182</strain>
    </source>
</reference>
<evidence type="ECO:0000259" key="18">
    <source>
        <dbReference type="PROSITE" id="PS51447"/>
    </source>
</evidence>
<dbReference type="GO" id="GO:0000287">
    <property type="term" value="F:magnesium ion binding"/>
    <property type="evidence" value="ECO:0007669"/>
    <property type="project" value="UniProtKB-UniRule"/>
</dbReference>
<feature type="domain" description="TRNA-binding" evidence="17">
    <location>
        <begin position="37"/>
        <end position="146"/>
    </location>
</feature>
<dbReference type="AlphaFoldDB" id="A0A9D1TUW1"/>
<dbReference type="Gene3D" id="3.50.40.10">
    <property type="entry name" value="Phenylalanyl-trna Synthetase, Chain B, domain 3"/>
    <property type="match status" value="1"/>
</dbReference>
<evidence type="ECO:0000313" key="20">
    <source>
        <dbReference type="EMBL" id="HIW06454.1"/>
    </source>
</evidence>
<organism evidence="20 21">
    <name type="scientific">Candidatus Ignatzschineria merdigallinarum</name>
    <dbReference type="NCBI Taxonomy" id="2838621"/>
    <lineage>
        <taxon>Bacteria</taxon>
        <taxon>Pseudomonadati</taxon>
        <taxon>Pseudomonadota</taxon>
        <taxon>Gammaproteobacteria</taxon>
        <taxon>Cardiobacteriales</taxon>
        <taxon>Ignatzschineriaceae</taxon>
        <taxon>Ignatzschineria</taxon>
    </lineage>
</organism>
<dbReference type="Gene3D" id="3.30.70.380">
    <property type="entry name" value="Ferrodoxin-fold anticodon-binding domain"/>
    <property type="match status" value="1"/>
</dbReference>
<dbReference type="SUPFAM" id="SSF50249">
    <property type="entry name" value="Nucleic acid-binding proteins"/>
    <property type="match status" value="1"/>
</dbReference>
<dbReference type="Gene3D" id="2.40.50.140">
    <property type="entry name" value="Nucleic acid-binding proteins"/>
    <property type="match status" value="1"/>
</dbReference>
<feature type="binding site" evidence="15">
    <location>
        <position position="461"/>
    </location>
    <ligand>
        <name>Mg(2+)</name>
        <dbReference type="ChEBI" id="CHEBI:18420"/>
        <note>shared with alpha subunit</note>
    </ligand>
</feature>
<evidence type="ECO:0000256" key="2">
    <source>
        <dbReference type="ARBA" id="ARBA00008653"/>
    </source>
</evidence>
<dbReference type="PROSITE" id="PS51447">
    <property type="entry name" value="FDX_ACB"/>
    <property type="match status" value="1"/>
</dbReference>
<dbReference type="Proteomes" id="UP000823934">
    <property type="component" value="Unassembled WGS sequence"/>
</dbReference>
<dbReference type="InterPro" id="IPR045864">
    <property type="entry name" value="aa-tRNA-synth_II/BPL/LPL"/>
</dbReference>
<dbReference type="GO" id="GO:0000049">
    <property type="term" value="F:tRNA binding"/>
    <property type="evidence" value="ECO:0007669"/>
    <property type="project" value="UniProtKB-UniRule"/>
</dbReference>
<evidence type="ECO:0000256" key="3">
    <source>
        <dbReference type="ARBA" id="ARBA00011209"/>
    </source>
</evidence>
<dbReference type="FunFam" id="2.40.50.140:FF:000045">
    <property type="entry name" value="Phenylalanine--tRNA ligase beta subunit"/>
    <property type="match status" value="1"/>
</dbReference>
<feature type="binding site" evidence="15">
    <location>
        <position position="462"/>
    </location>
    <ligand>
        <name>Mg(2+)</name>
        <dbReference type="ChEBI" id="CHEBI:18420"/>
        <note>shared with alpha subunit</note>
    </ligand>
</feature>
<keyword evidence="6 15" id="KW-0436">Ligase</keyword>
<dbReference type="InterPro" id="IPR002547">
    <property type="entry name" value="tRNA-bd_dom"/>
</dbReference>
<dbReference type="EC" id="6.1.1.20" evidence="15"/>
<evidence type="ECO:0000256" key="9">
    <source>
        <dbReference type="ARBA" id="ARBA00022840"/>
    </source>
</evidence>
<dbReference type="FunFam" id="3.30.930.10:FF:000022">
    <property type="entry name" value="Phenylalanine--tRNA ligase beta subunit"/>
    <property type="match status" value="1"/>
</dbReference>
<dbReference type="CDD" id="cd02796">
    <property type="entry name" value="tRNA_bind_bactPheRS"/>
    <property type="match status" value="1"/>
</dbReference>
<keyword evidence="10 15" id="KW-0460">Magnesium</keyword>
<keyword evidence="5 16" id="KW-0820">tRNA-binding</keyword>
<evidence type="ECO:0000256" key="16">
    <source>
        <dbReference type="PROSITE-ProRule" id="PRU00209"/>
    </source>
</evidence>
<dbReference type="PROSITE" id="PS51483">
    <property type="entry name" value="B5"/>
    <property type="match status" value="1"/>
</dbReference>
<evidence type="ECO:0000256" key="13">
    <source>
        <dbReference type="ARBA" id="ARBA00023146"/>
    </source>
</evidence>
<feature type="domain" description="FDX-ACB" evidence="18">
    <location>
        <begin position="697"/>
        <end position="793"/>
    </location>
</feature>
<dbReference type="SMART" id="SM00874">
    <property type="entry name" value="B5"/>
    <property type="match status" value="1"/>
</dbReference>
<dbReference type="Gene3D" id="3.30.56.10">
    <property type="match status" value="2"/>
</dbReference>
<dbReference type="InterPro" id="IPR005121">
    <property type="entry name" value="Fdx_antiC-bd"/>
</dbReference>
<feature type="domain" description="B5" evidence="19">
    <location>
        <begin position="399"/>
        <end position="474"/>
    </location>
</feature>
<dbReference type="InterPro" id="IPR009061">
    <property type="entry name" value="DNA-bd_dom_put_sf"/>
</dbReference>
<dbReference type="InterPro" id="IPR033714">
    <property type="entry name" value="tRNA_bind_bactPheRS"/>
</dbReference>
<dbReference type="Pfam" id="PF17759">
    <property type="entry name" value="tRNA_synthFbeta"/>
    <property type="match status" value="1"/>
</dbReference>
<dbReference type="SMART" id="SM00896">
    <property type="entry name" value="FDX-ACB"/>
    <property type="match status" value="1"/>
</dbReference>
<evidence type="ECO:0000256" key="15">
    <source>
        <dbReference type="HAMAP-Rule" id="MF_00283"/>
    </source>
</evidence>
<feature type="binding site" evidence="15">
    <location>
        <position position="458"/>
    </location>
    <ligand>
        <name>Mg(2+)</name>
        <dbReference type="ChEBI" id="CHEBI:18420"/>
        <note>shared with alpha subunit</note>
    </ligand>
</feature>
<sequence length="794" mass="87556">MKISVSWLKEWIENIPEDLSDRLTMAGLEVEGVELAAPAFNGVVVGKVVELEQHPDADRLRVAQVDVGQDALVQIVCGAPNVAVGIKVPTALVGAVLPGDFKIKDAKLRGVASSGMLCSAKELGINEDASGLMILDEDLEIGVDFRELLDLDDEIIEIDLTPNRGDCLSILGVARDLAAITDQSVDTVEAAEINVESTLSKAVHIEDAKDCPKYLGRVIEGVNPRAESPLWMRERLRRSGIRPHGILVDITNLVLLEIGQPLHAFDFAKVDGDITVRRAKNGEKLTLINEDVVTLKDDTLVIADQQKVLAMAGIMGGEESACNDDTTTIFLESAWFNPITIAGKARNYGLHTDSSHRFERGVDFELAEKAMDYATALIQKYAGGKAGNVSQMIDVNFLPKRDAVKVRFYKVNQIIGQEFTKHDINMFVNRVGTVTEVHEDYLIVVPPSYRFDLQIEEDFIEEVARLNGYDNVPVSFEMMSQVLMSQVPESKVTLTDFKKVLVSRGFHEVIEMSFVSPAWQAILDPNKTAIALKNPISSDLSVMRTTLLPGVLGAMDHNLKRQQTRLRFFESGRTYNGTLENVVQELHIAGAICGTAASLQWGVDARAADFFDLKGDVEALLKRTGRDDFRFVPSTREILHPGQSADIQLGSGEVVGYLGKLHPSVIKALDLGRDVFVFELNYDLLAQSETPKFKELSRFPTSKRDLALVVPSEVSTQKVIDVMKGEEKPRKYLTQVNLFDIYVPKADKAETSSKNMAFSLTFQNREESLKDADVDSIVEEILADLGAAGVSLRQ</sequence>
<dbReference type="SMART" id="SM00873">
    <property type="entry name" value="B3_4"/>
    <property type="match status" value="1"/>
</dbReference>
<keyword evidence="4 15" id="KW-0963">Cytoplasm</keyword>
<keyword evidence="13 15" id="KW-0030">Aminoacyl-tRNA synthetase</keyword>
<dbReference type="Pfam" id="PF03484">
    <property type="entry name" value="B5"/>
    <property type="match status" value="1"/>
</dbReference>
<comment type="caution">
    <text evidence="20">The sequence shown here is derived from an EMBL/GenBank/DDBJ whole genome shotgun (WGS) entry which is preliminary data.</text>
</comment>
<evidence type="ECO:0000256" key="11">
    <source>
        <dbReference type="ARBA" id="ARBA00022884"/>
    </source>
</evidence>
<dbReference type="InterPro" id="IPR005146">
    <property type="entry name" value="B3/B4_tRNA-bd"/>
</dbReference>
<dbReference type="PROSITE" id="PS50886">
    <property type="entry name" value="TRBD"/>
    <property type="match status" value="1"/>
</dbReference>
<dbReference type="PANTHER" id="PTHR10947">
    <property type="entry name" value="PHENYLALANYL-TRNA SYNTHETASE BETA CHAIN AND LEUCINE-RICH REPEAT-CONTAINING PROTEIN 47"/>
    <property type="match status" value="1"/>
</dbReference>
<keyword evidence="8 15" id="KW-0547">Nucleotide-binding</keyword>
<dbReference type="GO" id="GO:0005524">
    <property type="term" value="F:ATP binding"/>
    <property type="evidence" value="ECO:0007669"/>
    <property type="project" value="UniProtKB-UniRule"/>
</dbReference>
<accession>A0A9D1TUW1</accession>
<dbReference type="Pfam" id="PF01588">
    <property type="entry name" value="tRNA_bind"/>
    <property type="match status" value="1"/>
</dbReference>
<keyword evidence="11 16" id="KW-0694">RNA-binding</keyword>
<keyword evidence="9 15" id="KW-0067">ATP-binding</keyword>
<comment type="catalytic activity">
    <reaction evidence="14 15">
        <text>tRNA(Phe) + L-phenylalanine + ATP = L-phenylalanyl-tRNA(Phe) + AMP + diphosphate + H(+)</text>
        <dbReference type="Rhea" id="RHEA:19413"/>
        <dbReference type="Rhea" id="RHEA-COMP:9668"/>
        <dbReference type="Rhea" id="RHEA-COMP:9699"/>
        <dbReference type="ChEBI" id="CHEBI:15378"/>
        <dbReference type="ChEBI" id="CHEBI:30616"/>
        <dbReference type="ChEBI" id="CHEBI:33019"/>
        <dbReference type="ChEBI" id="CHEBI:58095"/>
        <dbReference type="ChEBI" id="CHEBI:78442"/>
        <dbReference type="ChEBI" id="CHEBI:78531"/>
        <dbReference type="ChEBI" id="CHEBI:456215"/>
        <dbReference type="EC" id="6.1.1.20"/>
    </reaction>
</comment>
<dbReference type="NCBIfam" id="NF045760">
    <property type="entry name" value="YtpR"/>
    <property type="match status" value="1"/>
</dbReference>
<dbReference type="GO" id="GO:0004826">
    <property type="term" value="F:phenylalanine-tRNA ligase activity"/>
    <property type="evidence" value="ECO:0007669"/>
    <property type="project" value="UniProtKB-UniRule"/>
</dbReference>
<evidence type="ECO:0000256" key="4">
    <source>
        <dbReference type="ARBA" id="ARBA00022490"/>
    </source>
</evidence>
<evidence type="ECO:0000256" key="14">
    <source>
        <dbReference type="ARBA" id="ARBA00049255"/>
    </source>
</evidence>
<dbReference type="HAMAP" id="MF_00283">
    <property type="entry name" value="Phe_tRNA_synth_beta1"/>
    <property type="match status" value="1"/>
</dbReference>
<evidence type="ECO:0000256" key="7">
    <source>
        <dbReference type="ARBA" id="ARBA00022723"/>
    </source>
</evidence>
<keyword evidence="12 15" id="KW-0648">Protein biosynthesis</keyword>
<dbReference type="InterPro" id="IPR005147">
    <property type="entry name" value="tRNA_synthase_B5-dom"/>
</dbReference>
<dbReference type="Gene3D" id="3.30.930.10">
    <property type="entry name" value="Bira Bifunctional Protein, Domain 2"/>
    <property type="match status" value="1"/>
</dbReference>
<name>A0A9D1TUW1_9GAMM</name>
<dbReference type="PANTHER" id="PTHR10947:SF0">
    <property type="entry name" value="PHENYLALANINE--TRNA LIGASE BETA SUBUNIT"/>
    <property type="match status" value="1"/>
</dbReference>
<gene>
    <name evidence="15 20" type="primary">pheT</name>
    <name evidence="20" type="ORF">H9889_03895</name>
</gene>
<evidence type="ECO:0000256" key="8">
    <source>
        <dbReference type="ARBA" id="ARBA00022741"/>
    </source>
</evidence>
<evidence type="ECO:0000259" key="17">
    <source>
        <dbReference type="PROSITE" id="PS50886"/>
    </source>
</evidence>
<dbReference type="InterPro" id="IPR045060">
    <property type="entry name" value="Phe-tRNA-ligase_IIc_bsu"/>
</dbReference>
<dbReference type="InterPro" id="IPR004532">
    <property type="entry name" value="Phe-tRNA-ligase_IIc_bsu_bact"/>
</dbReference>
<dbReference type="SUPFAM" id="SSF54991">
    <property type="entry name" value="Anticodon-binding domain of PheRS"/>
    <property type="match status" value="1"/>
</dbReference>
<dbReference type="Pfam" id="PF03483">
    <property type="entry name" value="B3_4"/>
    <property type="match status" value="1"/>
</dbReference>
<dbReference type="InterPro" id="IPR020825">
    <property type="entry name" value="Phe-tRNA_synthase-like_B3/B4"/>
</dbReference>
<dbReference type="NCBIfam" id="TIGR00472">
    <property type="entry name" value="pheT_bact"/>
    <property type="match status" value="1"/>
</dbReference>
<dbReference type="GO" id="GO:0006432">
    <property type="term" value="P:phenylalanyl-tRNA aminoacylation"/>
    <property type="evidence" value="ECO:0007669"/>
    <property type="project" value="UniProtKB-UniRule"/>
</dbReference>
<dbReference type="SUPFAM" id="SSF46955">
    <property type="entry name" value="Putative DNA-binding domain"/>
    <property type="match status" value="1"/>
</dbReference>
<protein>
    <recommendedName>
        <fullName evidence="15">Phenylalanine--tRNA ligase beta subunit</fullName>
        <ecNumber evidence="15">6.1.1.20</ecNumber>
    </recommendedName>
    <alternativeName>
        <fullName evidence="15">Phenylalanyl-tRNA synthetase beta subunit</fullName>
        <shortName evidence="15">PheRS</shortName>
    </alternativeName>
</protein>
<dbReference type="InterPro" id="IPR036690">
    <property type="entry name" value="Fdx_antiC-bd_sf"/>
</dbReference>
<keyword evidence="7 15" id="KW-0479">Metal-binding</keyword>
<reference evidence="20" key="1">
    <citation type="journal article" date="2021" name="PeerJ">
        <title>Extensive microbial diversity within the chicken gut microbiome revealed by metagenomics and culture.</title>
        <authorList>
            <person name="Gilroy R."/>
            <person name="Ravi A."/>
            <person name="Getino M."/>
            <person name="Pursley I."/>
            <person name="Horton D.L."/>
            <person name="Alikhan N.F."/>
            <person name="Baker D."/>
            <person name="Gharbi K."/>
            <person name="Hall N."/>
            <person name="Watson M."/>
            <person name="Adriaenssens E.M."/>
            <person name="Foster-Nyarko E."/>
            <person name="Jarju S."/>
            <person name="Secka A."/>
            <person name="Antonio M."/>
            <person name="Oren A."/>
            <person name="Chaudhuri R.R."/>
            <person name="La Ragione R."/>
            <person name="Hildebrand F."/>
            <person name="Pallen M.J."/>
        </authorList>
    </citation>
    <scope>NUCLEOTIDE SEQUENCE</scope>
    <source>
        <strain evidence="20">CHK160-9182</strain>
    </source>
</reference>
<comment type="subunit">
    <text evidence="3 15">Tetramer of two alpha and two beta subunits.</text>
</comment>
<evidence type="ECO:0000256" key="6">
    <source>
        <dbReference type="ARBA" id="ARBA00022598"/>
    </source>
</evidence>
<dbReference type="SUPFAM" id="SSF55681">
    <property type="entry name" value="Class II aaRS and biotin synthetases"/>
    <property type="match status" value="1"/>
</dbReference>